<dbReference type="InterPro" id="IPR021449">
    <property type="entry name" value="DUF3099"/>
</dbReference>
<gene>
    <name evidence="5" type="ORF">FNX44_007345</name>
    <name evidence="3" type="ORF">H3146_05270</name>
    <name evidence="4" type="ORF">H3147_09860</name>
</gene>
<evidence type="ECO:0000313" key="8">
    <source>
        <dbReference type="Proteomes" id="UP000525686"/>
    </source>
</evidence>
<keyword evidence="6" id="KW-1185">Reference proteome</keyword>
<name>A0A5P0YQH4_9ACTN</name>
<evidence type="ECO:0000256" key="2">
    <source>
        <dbReference type="SAM" id="Phobius"/>
    </source>
</evidence>
<dbReference type="EMBL" id="JABJWZ010000027">
    <property type="protein sequence ID" value="MBB1252776.1"/>
    <property type="molecule type" value="Genomic_DNA"/>
</dbReference>
<keyword evidence="2" id="KW-0472">Membrane</keyword>
<dbReference type="Proteomes" id="UP000320857">
    <property type="component" value="Unassembled WGS sequence"/>
</dbReference>
<evidence type="ECO:0000313" key="6">
    <source>
        <dbReference type="Proteomes" id="UP000320857"/>
    </source>
</evidence>
<proteinExistence type="predicted"/>
<dbReference type="Proteomes" id="UP000525686">
    <property type="component" value="Unassembled WGS sequence"/>
</dbReference>
<evidence type="ECO:0000313" key="7">
    <source>
        <dbReference type="Proteomes" id="UP000517765"/>
    </source>
</evidence>
<feature type="transmembrane region" description="Helical" evidence="2">
    <location>
        <begin position="33"/>
        <end position="52"/>
    </location>
</feature>
<comment type="caution">
    <text evidence="5">The sequence shown here is derived from an EMBL/GenBank/DDBJ whole genome shotgun (WGS) entry which is preliminary data.</text>
</comment>
<organism evidence="5 6">
    <name type="scientific">Streptomyces alkaliterrae</name>
    <dbReference type="NCBI Taxonomy" id="2213162"/>
    <lineage>
        <taxon>Bacteria</taxon>
        <taxon>Bacillati</taxon>
        <taxon>Actinomycetota</taxon>
        <taxon>Actinomycetes</taxon>
        <taxon>Kitasatosporales</taxon>
        <taxon>Streptomycetaceae</taxon>
        <taxon>Streptomyces</taxon>
    </lineage>
</organism>
<keyword evidence="2" id="KW-0812">Transmembrane</keyword>
<dbReference type="RefSeq" id="WP_143647163.1">
    <property type="nucleotide sequence ID" value="NZ_JABJWZ010000027.1"/>
</dbReference>
<evidence type="ECO:0000313" key="5">
    <source>
        <dbReference type="EMBL" id="MQS01692.1"/>
    </source>
</evidence>
<feature type="transmembrane region" description="Helical" evidence="2">
    <location>
        <begin position="9"/>
        <end position="27"/>
    </location>
</feature>
<dbReference type="Proteomes" id="UP000517765">
    <property type="component" value="Unassembled WGS sequence"/>
</dbReference>
<evidence type="ECO:0000256" key="1">
    <source>
        <dbReference type="SAM" id="MobiDB-lite"/>
    </source>
</evidence>
<evidence type="ECO:0000313" key="3">
    <source>
        <dbReference type="EMBL" id="MBB1252776.1"/>
    </source>
</evidence>
<reference evidence="7 8" key="2">
    <citation type="submission" date="2020-05" db="EMBL/GenBank/DDBJ databases">
        <title>Classification of alakaliphilic streptomycetes isolated from an alkaline soil next to Lonar Crater, India and a proposal for the recognition of Streptomyces alkaliterrae sp. nov.</title>
        <authorList>
            <person name="Golinska P."/>
        </authorList>
    </citation>
    <scope>NUCLEOTIDE SEQUENCE [LARGE SCALE GENOMIC DNA]</scope>
    <source>
        <strain evidence="8">OF3</strain>
        <strain evidence="7">OF8</strain>
    </source>
</reference>
<accession>A0A5P0YQH4</accession>
<dbReference type="EMBL" id="VJYK02000052">
    <property type="protein sequence ID" value="MQS01692.1"/>
    <property type="molecule type" value="Genomic_DNA"/>
</dbReference>
<feature type="region of interest" description="Disordered" evidence="1">
    <location>
        <begin position="62"/>
        <end position="89"/>
    </location>
</feature>
<dbReference type="OrthoDB" id="3830550at2"/>
<reference evidence="3" key="3">
    <citation type="journal article" name="Syst. Appl. Microbiol.">
        <title>Streptomyces alkaliterrae sp. nov., isolated from an alkaline soil, and emended descriptions of Streptomyces alkaliphilus, Streptomyces calidiresistens and Streptomyces durbertensis.</title>
        <authorList>
            <person name="Swiecimska M."/>
            <person name="Golinska P."/>
            <person name="Nouioui I."/>
            <person name="Wypij M."/>
            <person name="Rai M."/>
            <person name="Sangal V."/>
            <person name="Goodfellow M."/>
        </authorList>
    </citation>
    <scope>NUCLEOTIDE SEQUENCE</scope>
    <source>
        <strain evidence="3">OF3</strain>
        <strain evidence="4">OF8</strain>
    </source>
</reference>
<sequence length="89" mass="10205">MYARRRRRYFALMTVCLTLFLSATVFVRLVSVPIAVGMCVVAALIPPIAAIVGNRREADEAWFDEQPGPDQRTPDEELWEEEMRGYGRE</sequence>
<dbReference type="Pfam" id="PF11298">
    <property type="entry name" value="DUF3099"/>
    <property type="match status" value="1"/>
</dbReference>
<evidence type="ECO:0000313" key="4">
    <source>
        <dbReference type="EMBL" id="MBB1259141.1"/>
    </source>
</evidence>
<dbReference type="AlphaFoldDB" id="A0A5P0YQH4"/>
<reference evidence="5 6" key="1">
    <citation type="submission" date="2019-10" db="EMBL/GenBank/DDBJ databases">
        <title>Streptomyces sp. nov., a novel actinobacterium isolated from alkaline environment.</title>
        <authorList>
            <person name="Golinska P."/>
        </authorList>
    </citation>
    <scope>NUCLEOTIDE SEQUENCE [LARGE SCALE GENOMIC DNA]</scope>
    <source>
        <strain evidence="5 6">OF1</strain>
    </source>
</reference>
<dbReference type="EMBL" id="JABJXA010000043">
    <property type="protein sequence ID" value="MBB1259141.1"/>
    <property type="molecule type" value="Genomic_DNA"/>
</dbReference>
<protein>
    <submittedName>
        <fullName evidence="5">DUF3099 domain-containing protein</fullName>
    </submittedName>
</protein>
<keyword evidence="2" id="KW-1133">Transmembrane helix</keyword>